<dbReference type="Proteomes" id="UP000694925">
    <property type="component" value="Unplaced"/>
</dbReference>
<evidence type="ECO:0000313" key="3">
    <source>
        <dbReference type="RefSeq" id="XP_017875796.1"/>
    </source>
</evidence>
<accession>A0AAJ7ISB4</accession>
<evidence type="ECO:0000259" key="1">
    <source>
        <dbReference type="Pfam" id="PF14529"/>
    </source>
</evidence>
<sequence length="444" mass="51021">MDGLKFVQINLHRSRAASGAVANLITKHKIDIALIQEPWTINDKIKGLGMLGNVLNRCSGDRPRTCIIHTNRIKPVLLPQFSDRDMTTMLLEKNNENSRLSKVVAVSAYMPYNERNPISNRMELLVEWCVRQAASIIIGADTNSCHELWGSSTTNDRGLKLLDFINSNNLTWLNEGTRPTFSMSIREEILDVTLTSAEIQPAMKEWRVFDDPSLSDHRYITFILKIRGIPTNKIVSEKRSLNIDCYLKTLKDKLTDPPKVYGTPQEIDTYLEHVTNAITNAANEALICKSKGFHSKLPWWSTSLQKVDERCKKLRRKARRTNRTRDKRKQRRAELKLGRMIREAKRKSWRGFCKGLKKLQDIARINRVLERVDQNSLGLLTKRDGTLTNNIRETLEVLIAEHFPGAINDTNTEQRSNEETERIYLTRNPRPDWGLASKFISGEN</sequence>
<name>A0AAJ7ISB4_9HYME</name>
<dbReference type="SUPFAM" id="SSF56219">
    <property type="entry name" value="DNase I-like"/>
    <property type="match status" value="1"/>
</dbReference>
<keyword evidence="2" id="KW-1185">Reference proteome</keyword>
<gene>
    <name evidence="3" type="primary">LOC108622430</name>
</gene>
<feature type="domain" description="Endonuclease/exonuclease/phosphatase" evidence="1">
    <location>
        <begin position="106"/>
        <end position="220"/>
    </location>
</feature>
<dbReference type="InterPro" id="IPR036691">
    <property type="entry name" value="Endo/exonu/phosph_ase_sf"/>
</dbReference>
<dbReference type="PANTHER" id="PTHR33273:SF2">
    <property type="entry name" value="ENDONUCLEASE_EXONUCLEASE_PHOSPHATASE DOMAIN-CONTAINING PROTEIN"/>
    <property type="match status" value="1"/>
</dbReference>
<dbReference type="KEGG" id="ccal:108622430"/>
<evidence type="ECO:0000313" key="2">
    <source>
        <dbReference type="Proteomes" id="UP000694925"/>
    </source>
</evidence>
<dbReference type="RefSeq" id="XP_017875796.1">
    <property type="nucleotide sequence ID" value="XM_018020307.1"/>
</dbReference>
<reference evidence="3" key="1">
    <citation type="submission" date="2025-08" db="UniProtKB">
        <authorList>
            <consortium name="RefSeq"/>
        </authorList>
    </citation>
    <scope>IDENTIFICATION</scope>
    <source>
        <tissue evidence="3">Whole body</tissue>
    </source>
</reference>
<dbReference type="Pfam" id="PF14529">
    <property type="entry name" value="Exo_endo_phos_2"/>
    <property type="match status" value="1"/>
</dbReference>
<dbReference type="GeneID" id="108622430"/>
<dbReference type="InterPro" id="IPR005135">
    <property type="entry name" value="Endo/exonuclease/phosphatase"/>
</dbReference>
<organism evidence="2 3">
    <name type="scientific">Ceratina calcarata</name>
    <dbReference type="NCBI Taxonomy" id="156304"/>
    <lineage>
        <taxon>Eukaryota</taxon>
        <taxon>Metazoa</taxon>
        <taxon>Ecdysozoa</taxon>
        <taxon>Arthropoda</taxon>
        <taxon>Hexapoda</taxon>
        <taxon>Insecta</taxon>
        <taxon>Pterygota</taxon>
        <taxon>Neoptera</taxon>
        <taxon>Endopterygota</taxon>
        <taxon>Hymenoptera</taxon>
        <taxon>Apocrita</taxon>
        <taxon>Aculeata</taxon>
        <taxon>Apoidea</taxon>
        <taxon>Anthophila</taxon>
        <taxon>Apidae</taxon>
        <taxon>Ceratina</taxon>
        <taxon>Zadontomerus</taxon>
    </lineage>
</organism>
<proteinExistence type="predicted"/>
<dbReference type="AlphaFoldDB" id="A0AAJ7ISB4"/>
<dbReference type="Gene3D" id="3.60.10.10">
    <property type="entry name" value="Endonuclease/exonuclease/phosphatase"/>
    <property type="match status" value="1"/>
</dbReference>
<protein>
    <submittedName>
        <fullName evidence="3">Uncharacterized protein LOC108622430</fullName>
    </submittedName>
</protein>
<dbReference type="PANTHER" id="PTHR33273">
    <property type="entry name" value="DOMAIN-CONTAINING PROTEIN, PUTATIVE-RELATED"/>
    <property type="match status" value="1"/>
</dbReference>
<dbReference type="GO" id="GO:0003824">
    <property type="term" value="F:catalytic activity"/>
    <property type="evidence" value="ECO:0007669"/>
    <property type="project" value="InterPro"/>
</dbReference>